<evidence type="ECO:0000259" key="4">
    <source>
        <dbReference type="PROSITE" id="PS01124"/>
    </source>
</evidence>
<evidence type="ECO:0000256" key="1">
    <source>
        <dbReference type="ARBA" id="ARBA00023015"/>
    </source>
</evidence>
<organism evidence="5 6">
    <name type="scientific">Chitinophaga rhizophila</name>
    <dbReference type="NCBI Taxonomy" id="2866212"/>
    <lineage>
        <taxon>Bacteria</taxon>
        <taxon>Pseudomonadati</taxon>
        <taxon>Bacteroidota</taxon>
        <taxon>Chitinophagia</taxon>
        <taxon>Chitinophagales</taxon>
        <taxon>Chitinophagaceae</taxon>
        <taxon>Chitinophaga</taxon>
    </lineage>
</organism>
<keyword evidence="1" id="KW-0805">Transcription regulation</keyword>
<evidence type="ECO:0000313" key="6">
    <source>
        <dbReference type="Proteomes" id="UP000812961"/>
    </source>
</evidence>
<dbReference type="Gene3D" id="2.60.120.10">
    <property type="entry name" value="Jelly Rolls"/>
    <property type="match status" value="1"/>
</dbReference>
<dbReference type="PRINTS" id="PR00032">
    <property type="entry name" value="HTHARAC"/>
</dbReference>
<feature type="domain" description="HTH araC/xylS-type" evidence="4">
    <location>
        <begin position="190"/>
        <end position="288"/>
    </location>
</feature>
<dbReference type="SUPFAM" id="SSF46689">
    <property type="entry name" value="Homeodomain-like"/>
    <property type="match status" value="1"/>
</dbReference>
<dbReference type="Pfam" id="PF02311">
    <property type="entry name" value="AraC_binding"/>
    <property type="match status" value="1"/>
</dbReference>
<comment type="caution">
    <text evidence="5">The sequence shown here is derived from an EMBL/GenBank/DDBJ whole genome shotgun (WGS) entry which is preliminary data.</text>
</comment>
<evidence type="ECO:0000313" key="5">
    <source>
        <dbReference type="EMBL" id="MBW8684619.1"/>
    </source>
</evidence>
<gene>
    <name evidence="5" type="ORF">K1Y79_09775</name>
</gene>
<sequence length="293" mass="34296">MVKKAFPVYDVSTLTGYKDDEFQVSRFAPYLRIHENLVHAHKHSFYHVTLFTQGGGTHTIDFKSFTVRPYQIYFMIPGQVHSWQFEGDVDGYIINFSVEFLHSLLQKPDYLEQFPFFNGEVDESVVDLPESLQAPVTRIFEELLEESEQHPRMSVDMIQVLMLQLFIRVGRISFEKSPVQPNNYNYILLKNFQKLIEKNFSTLKLPKDYAELLFITPNHLNALCNNTLGLSAGELIRNRIILEAKRMLVNVDATVTEIAYRLGFADNSYFTKFYKKYTGQTPEEFRRKLRINH</sequence>
<dbReference type="RefSeq" id="WP_220249837.1">
    <property type="nucleotide sequence ID" value="NZ_JAICCF010000002.1"/>
</dbReference>
<reference evidence="5 6" key="1">
    <citation type="submission" date="2021-08" db="EMBL/GenBank/DDBJ databases">
        <title>The genome sequence of Chitinophaga sp. B61.</title>
        <authorList>
            <person name="Zhang X."/>
        </authorList>
    </citation>
    <scope>NUCLEOTIDE SEQUENCE [LARGE SCALE GENOMIC DNA]</scope>
    <source>
        <strain evidence="5 6">B61</strain>
    </source>
</reference>
<dbReference type="InterPro" id="IPR018060">
    <property type="entry name" value="HTH_AraC"/>
</dbReference>
<evidence type="ECO:0000256" key="3">
    <source>
        <dbReference type="ARBA" id="ARBA00023163"/>
    </source>
</evidence>
<accession>A0ABS7GAD8</accession>
<dbReference type="Proteomes" id="UP000812961">
    <property type="component" value="Unassembled WGS sequence"/>
</dbReference>
<proteinExistence type="predicted"/>
<dbReference type="PROSITE" id="PS01124">
    <property type="entry name" value="HTH_ARAC_FAMILY_2"/>
    <property type="match status" value="1"/>
</dbReference>
<protein>
    <submittedName>
        <fullName evidence="5">Helix-turn-helix transcriptional regulator</fullName>
    </submittedName>
</protein>
<dbReference type="PANTHER" id="PTHR43280">
    <property type="entry name" value="ARAC-FAMILY TRANSCRIPTIONAL REGULATOR"/>
    <property type="match status" value="1"/>
</dbReference>
<keyword evidence="3" id="KW-0804">Transcription</keyword>
<dbReference type="SMART" id="SM00342">
    <property type="entry name" value="HTH_ARAC"/>
    <property type="match status" value="1"/>
</dbReference>
<dbReference type="PANTHER" id="PTHR43280:SF32">
    <property type="entry name" value="TRANSCRIPTIONAL REGULATORY PROTEIN"/>
    <property type="match status" value="1"/>
</dbReference>
<dbReference type="InterPro" id="IPR014710">
    <property type="entry name" value="RmlC-like_jellyroll"/>
</dbReference>
<dbReference type="Gene3D" id="1.10.10.60">
    <property type="entry name" value="Homeodomain-like"/>
    <property type="match status" value="1"/>
</dbReference>
<keyword evidence="6" id="KW-1185">Reference proteome</keyword>
<dbReference type="InterPro" id="IPR037923">
    <property type="entry name" value="HTH-like"/>
</dbReference>
<dbReference type="InterPro" id="IPR020449">
    <property type="entry name" value="Tscrpt_reg_AraC-type_HTH"/>
</dbReference>
<dbReference type="EMBL" id="JAICCF010000002">
    <property type="protein sequence ID" value="MBW8684619.1"/>
    <property type="molecule type" value="Genomic_DNA"/>
</dbReference>
<dbReference type="SUPFAM" id="SSF51215">
    <property type="entry name" value="Regulatory protein AraC"/>
    <property type="match status" value="1"/>
</dbReference>
<dbReference type="Pfam" id="PF12833">
    <property type="entry name" value="HTH_18"/>
    <property type="match status" value="1"/>
</dbReference>
<keyword evidence="2" id="KW-0238">DNA-binding</keyword>
<name>A0ABS7GAD8_9BACT</name>
<evidence type="ECO:0000256" key="2">
    <source>
        <dbReference type="ARBA" id="ARBA00023125"/>
    </source>
</evidence>
<dbReference type="InterPro" id="IPR009057">
    <property type="entry name" value="Homeodomain-like_sf"/>
</dbReference>
<dbReference type="InterPro" id="IPR003313">
    <property type="entry name" value="AraC-bd"/>
</dbReference>